<feature type="compositionally biased region" description="Basic and acidic residues" evidence="1">
    <location>
        <begin position="644"/>
        <end position="656"/>
    </location>
</feature>
<feature type="region of interest" description="Disordered" evidence="1">
    <location>
        <begin position="1449"/>
        <end position="1470"/>
    </location>
</feature>
<protein>
    <submittedName>
        <fullName evidence="2">Uncharacterized protein</fullName>
    </submittedName>
</protein>
<feature type="compositionally biased region" description="Basic and acidic residues" evidence="1">
    <location>
        <begin position="1799"/>
        <end position="1812"/>
    </location>
</feature>
<feature type="compositionally biased region" description="Basic and acidic residues" evidence="1">
    <location>
        <begin position="968"/>
        <end position="992"/>
    </location>
</feature>
<feature type="compositionally biased region" description="Polar residues" evidence="1">
    <location>
        <begin position="630"/>
        <end position="643"/>
    </location>
</feature>
<proteinExistence type="predicted"/>
<feature type="non-terminal residue" evidence="2">
    <location>
        <position position="1990"/>
    </location>
</feature>
<feature type="region of interest" description="Disordered" evidence="1">
    <location>
        <begin position="504"/>
        <end position="527"/>
    </location>
</feature>
<gene>
    <name evidence="2" type="ORF">OTU49_012435</name>
</gene>
<feature type="compositionally biased region" description="Polar residues" evidence="1">
    <location>
        <begin position="128"/>
        <end position="150"/>
    </location>
</feature>
<feature type="region of interest" description="Disordered" evidence="1">
    <location>
        <begin position="1948"/>
        <end position="1975"/>
    </location>
</feature>
<evidence type="ECO:0000313" key="2">
    <source>
        <dbReference type="EMBL" id="KAK8752178.1"/>
    </source>
</evidence>
<feature type="compositionally biased region" description="Low complexity" evidence="1">
    <location>
        <begin position="82"/>
        <end position="102"/>
    </location>
</feature>
<organism evidence="2 3">
    <name type="scientific">Cherax quadricarinatus</name>
    <name type="common">Australian red claw crayfish</name>
    <dbReference type="NCBI Taxonomy" id="27406"/>
    <lineage>
        <taxon>Eukaryota</taxon>
        <taxon>Metazoa</taxon>
        <taxon>Ecdysozoa</taxon>
        <taxon>Arthropoda</taxon>
        <taxon>Crustacea</taxon>
        <taxon>Multicrustacea</taxon>
        <taxon>Malacostraca</taxon>
        <taxon>Eumalacostraca</taxon>
        <taxon>Eucarida</taxon>
        <taxon>Decapoda</taxon>
        <taxon>Pleocyemata</taxon>
        <taxon>Astacidea</taxon>
        <taxon>Parastacoidea</taxon>
        <taxon>Parastacidae</taxon>
        <taxon>Cherax</taxon>
    </lineage>
</organism>
<feature type="region of interest" description="Disordered" evidence="1">
    <location>
        <begin position="1721"/>
        <end position="1814"/>
    </location>
</feature>
<feature type="compositionally biased region" description="Basic and acidic residues" evidence="1">
    <location>
        <begin position="103"/>
        <end position="112"/>
    </location>
</feature>
<keyword evidence="3" id="KW-1185">Reference proteome</keyword>
<feature type="compositionally biased region" description="Basic and acidic residues" evidence="1">
    <location>
        <begin position="674"/>
        <end position="700"/>
    </location>
</feature>
<dbReference type="EMBL" id="JARKIK010000005">
    <property type="protein sequence ID" value="KAK8752178.1"/>
    <property type="molecule type" value="Genomic_DNA"/>
</dbReference>
<feature type="region of interest" description="Disordered" evidence="1">
    <location>
        <begin position="82"/>
        <end position="167"/>
    </location>
</feature>
<comment type="caution">
    <text evidence="2">The sequence shown here is derived from an EMBL/GenBank/DDBJ whole genome shotgun (WGS) entry which is preliminary data.</text>
</comment>
<feature type="compositionally biased region" description="Polar residues" evidence="1">
    <location>
        <begin position="1757"/>
        <end position="1773"/>
    </location>
</feature>
<evidence type="ECO:0000256" key="1">
    <source>
        <dbReference type="SAM" id="MobiDB-lite"/>
    </source>
</evidence>
<feature type="compositionally biased region" description="Polar residues" evidence="1">
    <location>
        <begin position="846"/>
        <end position="912"/>
    </location>
</feature>
<dbReference type="Proteomes" id="UP001445076">
    <property type="component" value="Unassembled WGS sequence"/>
</dbReference>
<feature type="compositionally biased region" description="Low complexity" evidence="1">
    <location>
        <begin position="1109"/>
        <end position="1129"/>
    </location>
</feature>
<reference evidence="2 3" key="1">
    <citation type="journal article" date="2024" name="BMC Genomics">
        <title>Genome assembly of redclaw crayfish (Cherax quadricarinatus) provides insights into its immune adaptation and hypoxia tolerance.</title>
        <authorList>
            <person name="Liu Z."/>
            <person name="Zheng J."/>
            <person name="Li H."/>
            <person name="Fang K."/>
            <person name="Wang S."/>
            <person name="He J."/>
            <person name="Zhou D."/>
            <person name="Weng S."/>
            <person name="Chi M."/>
            <person name="Gu Z."/>
            <person name="He J."/>
            <person name="Li F."/>
            <person name="Wang M."/>
        </authorList>
    </citation>
    <scope>NUCLEOTIDE SEQUENCE [LARGE SCALE GENOMIC DNA]</scope>
    <source>
        <strain evidence="2">ZL_2023a</strain>
    </source>
</reference>
<feature type="compositionally biased region" description="Low complexity" evidence="1">
    <location>
        <begin position="504"/>
        <end position="521"/>
    </location>
</feature>
<feature type="region of interest" description="Disordered" evidence="1">
    <location>
        <begin position="1"/>
        <end position="38"/>
    </location>
</feature>
<feature type="compositionally biased region" description="Low complexity" evidence="1">
    <location>
        <begin position="913"/>
        <end position="923"/>
    </location>
</feature>
<feature type="compositionally biased region" description="Polar residues" evidence="1">
    <location>
        <begin position="701"/>
        <end position="830"/>
    </location>
</feature>
<feature type="compositionally biased region" description="Polar residues" evidence="1">
    <location>
        <begin position="1789"/>
        <end position="1798"/>
    </location>
</feature>
<feature type="region of interest" description="Disordered" evidence="1">
    <location>
        <begin position="674"/>
        <end position="1001"/>
    </location>
</feature>
<name>A0AAW0YK24_CHEQU</name>
<feature type="compositionally biased region" description="Low complexity" evidence="1">
    <location>
        <begin position="831"/>
        <end position="845"/>
    </location>
</feature>
<feature type="compositionally biased region" description="Polar residues" evidence="1">
    <location>
        <begin position="931"/>
        <end position="963"/>
    </location>
</feature>
<feature type="region of interest" description="Disordered" evidence="1">
    <location>
        <begin position="1109"/>
        <end position="1131"/>
    </location>
</feature>
<feature type="region of interest" description="Disordered" evidence="1">
    <location>
        <begin position="615"/>
        <end position="658"/>
    </location>
</feature>
<sequence length="1990" mass="217519">MVVKTEIKETSPCSSSDKDSNETTEEEILYYTDSSDPADYQESRLILRHFVSNWESESPPPDNDSDIDEFFLVLDSTGGRGNFSFPSGSSSMISSLGSSLSDQKSDTNHSNDQDSYDDGNLADIGEPDTTSSSGLSPVLESTTDESSPQTPDVLDPPEEKDSFLDTPPHKVIVKPFLGLGKGSARESHASAVLSNQYSHLRSQTRLLSTKEEPRARYTPETITSTIICGSDDHRCRLSHGINNINSLLTPEVTNLPAAAACNLVWVSSPSSENEASSETLHCPDDVTSVSSRDTLCSHDMSVSVASDMSVSGVVIKQNDDVGQISGVSAAECIQRGSSHPLGNYANPQYKCENEVAGVSRWSSVGGATTSAADPSLAALTPALSTFDFTSEAQLSPDLEALATLIAERIMNGTLPVTTVGESDSGGHGTLQISSASQSVFEGHGIIPKSSESGFGGAHTVVSNRGMTRSVGISGSHSSDQPPRHLQTHPCTTTAYTCAAAASTSESESTAASTTSMSSEVSESSRNRRGEAVCRTAVGKSALNTCQENDNMNNLTSDVNTSDSSSYAHTYLENDIRNLASNVNPCSLMNVNTYMENDATRMSTQREYDTTYVNTRDANTNHEYNTHDQTSDVLSNDRLNQSDNCEQKQRVFSETSKHPTNAQETLVIVSEHLSDVSRHPSTTEHLSDVSRHPSTTEHLSDVSRQSSTTEHLSDVSRQLSTTEQPYDLSRQSSTTSEHTSDVSRQSSTTSEHTSDVSHQSSTTSEHMTDASGHTTMTEHASDVSPQTSTTSDVSRQTSTTSEHSSDVSRQTSTTSEHSSDVSRQTSTTSDVSRQTSSTSEHSSDVSCQTSTTSDISRQTSTTSEHSSDVSRQTSITSDVSRQTSNMSEHSSDVSRQTSTTSDVSRQTSSASEHSSGLSRQSSTTSEHHSDVSRQSSITENMSDISRQSSTTSEHPSDISHQSSGIGYDLGDKTRSVYSTEKEDFLRSGQREAPRPVFPRKSSACEHFRGRKTSCCSTVTTPDNTDVSPGEVYDRRLSTSSGISSLSENSARKFSSSSASSCVSDDWEWFPGRRKSLKVQSGLPEHKTVISSSTDFGEGCELRRLSSSSAASMQSSGIGSMSGTSSESNASDGRKFSVNSGVSCLSKIKEETKSVTDVGLSIFESFEEKRPSSEFEPSAKEICHSITLDGKRLSLPPPVWPRGTIHEVASTTCQNASFLSTPSFEPHLANETPEFLVKRAEILKTTVSRTDLMLDLPLICPSTCPLRRKDYQGKHGYYHANAGDDSAHEDHAHDDLSHDIIASDDLIHDDCSRNAQVSNISSNVDAKERRKSLNFVPRLLKPKPKASRLRRLTLHTFENIAEQWRQQAGPNTVDELCSKTESFSNLVRTESPSQDLSCEIEFRRNLVRDLEKLEAEIEAEVQALGSECTQTKDDEDSVSIIVVFDSNETVASAGSMPRSGSGNSGKDDDVSIDSDTEVIHAPKETLPSNLLHCDRLCSSADDERADRYEYPKQDTEESPNKSKREIVCETDVFTLLSDSKSLPDLLETNKFKVLEAATPSDASVKRRGSFKSVKSTETIVSVEEIVPCSNYEFSEVTFPAMVGFDELEEQEVIENFSDEDLVSDADFEAFSETEHDTDMDNLNLELFEPSVTDDKVDGKMLSKRQRKLRKLRRKFSFSATEKQSKDIKDTITTSLKRFKNAKHKIEKLVNKTLRSDSLISQSSVESLHGSPSIPVESILPGGHSSVTSHKKNSLERSDSYSSKTSMSRNSGTLECTDSKSSDRCGSVGGVSRNTSQSSDSPWDKGDSGHQDGHESIYSWSDADSDFEYVAGEPPNAAAMYKEVCGVNTSEKVCPLTPLPTPYGQHLLIHTKDREVRDCHRSSNAFRSDKMPLATWEPFFCVLLQDETTFTAYRSEEMAIGDSLFYDLPRMRLDGGARAFRRRWGYELTPPPTLVEEEEENDEDPYSILHDDDNLSFGETRSLRDDYLFHSSQ</sequence>
<feature type="compositionally biased region" description="Acidic residues" evidence="1">
    <location>
        <begin position="1952"/>
        <end position="1962"/>
    </location>
</feature>
<evidence type="ECO:0000313" key="3">
    <source>
        <dbReference type="Proteomes" id="UP001445076"/>
    </source>
</evidence>
<accession>A0AAW0YK24</accession>